<dbReference type="OrthoDB" id="2993351at2759"/>
<evidence type="ECO:0000259" key="1">
    <source>
        <dbReference type="Pfam" id="PF12417"/>
    </source>
</evidence>
<organism evidence="2 3">
    <name type="scientific">Aspergillus bertholletiae</name>
    <dbReference type="NCBI Taxonomy" id="1226010"/>
    <lineage>
        <taxon>Eukaryota</taxon>
        <taxon>Fungi</taxon>
        <taxon>Dikarya</taxon>
        <taxon>Ascomycota</taxon>
        <taxon>Pezizomycotina</taxon>
        <taxon>Eurotiomycetes</taxon>
        <taxon>Eurotiomycetidae</taxon>
        <taxon>Eurotiales</taxon>
        <taxon>Aspergillaceae</taxon>
        <taxon>Aspergillus</taxon>
        <taxon>Aspergillus subgen. Circumdati</taxon>
    </lineage>
</organism>
<reference evidence="2 3" key="1">
    <citation type="submission" date="2019-04" db="EMBL/GenBank/DDBJ databases">
        <title>Friends and foes A comparative genomics studyof 23 Aspergillus species from section Flavi.</title>
        <authorList>
            <consortium name="DOE Joint Genome Institute"/>
            <person name="Kjaerbolling I."/>
            <person name="Vesth T."/>
            <person name="Frisvad J.C."/>
            <person name="Nybo J.L."/>
            <person name="Theobald S."/>
            <person name="Kildgaard S."/>
            <person name="Isbrandt T."/>
            <person name="Kuo A."/>
            <person name="Sato A."/>
            <person name="Lyhne E.K."/>
            <person name="Kogle M.E."/>
            <person name="Wiebenga A."/>
            <person name="Kun R.S."/>
            <person name="Lubbers R.J."/>
            <person name="Makela M.R."/>
            <person name="Barry K."/>
            <person name="Chovatia M."/>
            <person name="Clum A."/>
            <person name="Daum C."/>
            <person name="Haridas S."/>
            <person name="He G."/>
            <person name="LaButti K."/>
            <person name="Lipzen A."/>
            <person name="Mondo S."/>
            <person name="Riley R."/>
            <person name="Salamov A."/>
            <person name="Simmons B.A."/>
            <person name="Magnuson J.K."/>
            <person name="Henrissat B."/>
            <person name="Mortensen U.H."/>
            <person name="Larsen T.O."/>
            <person name="Devries R.P."/>
            <person name="Grigoriev I.V."/>
            <person name="Machida M."/>
            <person name="Baker S.E."/>
            <person name="Andersen M.R."/>
        </authorList>
    </citation>
    <scope>NUCLEOTIDE SEQUENCE [LARGE SCALE GENOMIC DNA]</scope>
    <source>
        <strain evidence="2 3">IBT 29228</strain>
    </source>
</reference>
<evidence type="ECO:0000313" key="2">
    <source>
        <dbReference type="EMBL" id="KAE8372483.1"/>
    </source>
</evidence>
<proteinExistence type="predicted"/>
<dbReference type="PANTHER" id="PTHR40780:SF3">
    <property type="entry name" value="DUF3669 DOMAIN-CONTAINING PROTEIN"/>
    <property type="match status" value="1"/>
</dbReference>
<dbReference type="Proteomes" id="UP000326198">
    <property type="component" value="Unassembled WGS sequence"/>
</dbReference>
<dbReference type="Pfam" id="PF12417">
    <property type="entry name" value="DUF3669"/>
    <property type="match status" value="1"/>
</dbReference>
<name>A0A5N7ARX0_9EURO</name>
<keyword evidence="3" id="KW-1185">Reference proteome</keyword>
<dbReference type="AlphaFoldDB" id="A0A5N7ARX0"/>
<accession>A0A5N7ARX0</accession>
<dbReference type="PANTHER" id="PTHR40780">
    <property type="entry name" value="DUF3669 DOMAIN-CONTAINING PROTEIN"/>
    <property type="match status" value="1"/>
</dbReference>
<dbReference type="InterPro" id="IPR022137">
    <property type="entry name" value="Znf_prot_DUF3669"/>
</dbReference>
<gene>
    <name evidence="2" type="ORF">BDV26DRAFT_285895</name>
</gene>
<feature type="domain" description="DUF3669" evidence="1">
    <location>
        <begin position="224"/>
        <end position="279"/>
    </location>
</feature>
<protein>
    <submittedName>
        <fullName evidence="2">Zinc finger protein-domain-containing protein</fullName>
    </submittedName>
</protein>
<dbReference type="EMBL" id="ML736356">
    <property type="protein sequence ID" value="KAE8372483.1"/>
    <property type="molecule type" value="Genomic_DNA"/>
</dbReference>
<evidence type="ECO:0000313" key="3">
    <source>
        <dbReference type="Proteomes" id="UP000326198"/>
    </source>
</evidence>
<sequence>MSTKKDSEDYCRIGSGFCGTVWARNHDDRAIKREDGGPSRSLANDFVMYNRALDSLLKLSATKSSKQGQTIKPQVRIPKCYAFLTPQDTWWEANLTRFPAFLVGQYCPPPNIADEILSSVSNRTCLIRPYIGRTRTYGTAADVRSRFRGFSLQNFPLHLIQMVQLGIPSNDIECSTAMMGEALATLRWLGEIDGNDVEFVLAPPPTRDDDCTAVILNVLGEHTLWILDFDLCHSISMDMEGVRQAVHAFCRSDPFYPRPLTAPWTAFRREYLRTSKNLILNFHRDEAESRLDLANQFIELLETQKT</sequence>